<evidence type="ECO:0000256" key="13">
    <source>
        <dbReference type="ARBA" id="ARBA00069343"/>
    </source>
</evidence>
<evidence type="ECO:0000256" key="5">
    <source>
        <dbReference type="ARBA" id="ARBA00022729"/>
    </source>
</evidence>
<dbReference type="EMBL" id="SGJD01002050">
    <property type="protein sequence ID" value="KAB0397102.1"/>
    <property type="molecule type" value="Genomic_DNA"/>
</dbReference>
<protein>
    <recommendedName>
        <fullName evidence="13">Cation-dependent mannose-6-phosphate receptor</fullName>
    </recommendedName>
</protein>
<dbReference type="GO" id="GO:0019904">
    <property type="term" value="F:protein domain specific binding"/>
    <property type="evidence" value="ECO:0007669"/>
    <property type="project" value="InterPro"/>
</dbReference>
<name>A0A643CAG5_BALPH</name>
<evidence type="ECO:0000256" key="9">
    <source>
        <dbReference type="ARBA" id="ARBA00023170"/>
    </source>
</evidence>
<feature type="transmembrane region" description="Helical" evidence="15">
    <location>
        <begin position="404"/>
        <end position="428"/>
    </location>
</feature>
<keyword evidence="6 15" id="KW-1133">Transmembrane helix</keyword>
<comment type="caution">
    <text evidence="17">The sequence shown here is derived from an EMBL/GenBank/DDBJ whole genome shotgun (WGS) entry which is preliminary data.</text>
</comment>
<dbReference type="InterPro" id="IPR044865">
    <property type="entry name" value="MRH_dom"/>
</dbReference>
<evidence type="ECO:0000256" key="10">
    <source>
        <dbReference type="ARBA" id="ARBA00023180"/>
    </source>
</evidence>
<dbReference type="FunFam" id="2.70.130.10:FF:000008">
    <property type="entry name" value="Cation-dependent mannose-6-phosphate receptor"/>
    <property type="match status" value="1"/>
</dbReference>
<dbReference type="GO" id="GO:0005768">
    <property type="term" value="C:endosome"/>
    <property type="evidence" value="ECO:0007669"/>
    <property type="project" value="InterPro"/>
</dbReference>
<dbReference type="InterPro" id="IPR028927">
    <property type="entry name" value="Man-6-P_rcpt"/>
</dbReference>
<dbReference type="GO" id="GO:0005802">
    <property type="term" value="C:trans-Golgi network"/>
    <property type="evidence" value="ECO:0007669"/>
    <property type="project" value="TreeGrafter"/>
</dbReference>
<dbReference type="PROSITE" id="PS51914">
    <property type="entry name" value="MRH"/>
    <property type="match status" value="1"/>
</dbReference>
<feature type="non-terminal residue" evidence="17">
    <location>
        <position position="1"/>
    </location>
</feature>
<keyword evidence="8" id="KW-1015">Disulfide bond</keyword>
<evidence type="ECO:0000256" key="4">
    <source>
        <dbReference type="ARBA" id="ARBA00022692"/>
    </source>
</evidence>
<organism evidence="17 18">
    <name type="scientific">Balaenoptera physalus</name>
    <name type="common">Fin whale</name>
    <name type="synonym">Balaena physalus</name>
    <dbReference type="NCBI Taxonomy" id="9770"/>
    <lineage>
        <taxon>Eukaryota</taxon>
        <taxon>Metazoa</taxon>
        <taxon>Chordata</taxon>
        <taxon>Craniata</taxon>
        <taxon>Vertebrata</taxon>
        <taxon>Euteleostomi</taxon>
        <taxon>Mammalia</taxon>
        <taxon>Eutheria</taxon>
        <taxon>Laurasiatheria</taxon>
        <taxon>Artiodactyla</taxon>
        <taxon>Whippomorpha</taxon>
        <taxon>Cetacea</taxon>
        <taxon>Mysticeti</taxon>
        <taxon>Balaenopteridae</taxon>
        <taxon>Balaenoptera</taxon>
    </lineage>
</organism>
<evidence type="ECO:0000256" key="2">
    <source>
        <dbReference type="ARBA" id="ARBA00022448"/>
    </source>
</evidence>
<evidence type="ECO:0000256" key="11">
    <source>
        <dbReference type="ARBA" id="ARBA00023228"/>
    </source>
</evidence>
<accession>A0A643CAG5</accession>
<dbReference type="Proteomes" id="UP000437017">
    <property type="component" value="Unassembled WGS sequence"/>
</dbReference>
<dbReference type="OrthoDB" id="29460at2759"/>
<dbReference type="InterPro" id="IPR009011">
    <property type="entry name" value="Man6P_isomerase_rcpt-bd_dom_sf"/>
</dbReference>
<feature type="coiled-coil region" evidence="14">
    <location>
        <begin position="186"/>
        <end position="217"/>
    </location>
</feature>
<dbReference type="GO" id="GO:0005765">
    <property type="term" value="C:lysosomal membrane"/>
    <property type="evidence" value="ECO:0007669"/>
    <property type="project" value="UniProtKB-SubCell"/>
</dbReference>
<dbReference type="Gene3D" id="1.20.5.2650">
    <property type="match status" value="1"/>
</dbReference>
<feature type="domain" description="MRH" evidence="16">
    <location>
        <begin position="257"/>
        <end position="399"/>
    </location>
</feature>
<reference evidence="17 18" key="1">
    <citation type="journal article" date="2019" name="PLoS ONE">
        <title>Genomic analyses reveal an absence of contemporary introgressive admixture between fin whales and blue whales, despite known hybrids.</title>
        <authorList>
            <person name="Westbury M.V."/>
            <person name="Petersen B."/>
            <person name="Lorenzen E.D."/>
        </authorList>
    </citation>
    <scope>NUCLEOTIDE SEQUENCE [LARGE SCALE GENOMIC DNA]</scope>
    <source>
        <strain evidence="17">FinWhale-01</strain>
    </source>
</reference>
<keyword evidence="11" id="KW-0458">Lysosome</keyword>
<dbReference type="PRINTS" id="PR00715">
    <property type="entry name" value="MAN6PRECEPTR"/>
</dbReference>
<sequence length="545" mass="62059">AGKGKGAKRFYGDMPRGLVGGAVAQRPPGTSCFRFPEWSVARRSWGRWLCRELWNRVAARDSLKRMMNKNFIPFVRSIWPQKLPLMLWVKNGRVMCSESVGTTNKVFPMKQVSGPMVESTRYWIQLRLVSWGPKELAESTNVSVSLYVRQYIVRGPLNKEGKKPRTKAHKTQRLVTPRVLQHKQNKEEAAEYAKLLAKRMKEAKEEHQEQIAKRRRLMFPHYSSWRTGLLLLLLLAVAVRESWQTEEKTCDLVGEKDKESEKELALLKRLTPLFNKSFESTVGQGTEMYIYMFRVCREAGNHTSGAGLVQINKSSGKETVVGRLNKTQIFNGSNWIMLIYKGGDEYDSHCGKEQRRAVVMISCNRHTLADNFNPVFEERGKVQDCFYLFEIDSSLACSPEISHLSVGSILLVTFASLIAVYIIGGFLYQRLVVGAKGMEQFPHLAFWQDLGNLVADGCDFVCRSKPRNVPAAYRGVGDDQLGEESEERDDHLLPILLEREWKQKWDIQGSAIFRPGCGGCGTCPFFWLRDVSSCPRPYFCGETGK</sequence>
<keyword evidence="2" id="KW-0813">Transport</keyword>
<evidence type="ECO:0000256" key="14">
    <source>
        <dbReference type="SAM" id="Coils"/>
    </source>
</evidence>
<gene>
    <name evidence="17" type="ORF">E2I00_015374</name>
</gene>
<keyword evidence="5" id="KW-0732">Signal</keyword>
<keyword evidence="18" id="KW-1185">Reference proteome</keyword>
<dbReference type="SUPFAM" id="SSF50911">
    <property type="entry name" value="Mannose 6-phosphate receptor domain"/>
    <property type="match status" value="1"/>
</dbReference>
<keyword evidence="9" id="KW-0675">Receptor</keyword>
<comment type="subcellular location">
    <subcellularLocation>
        <location evidence="1">Lysosome membrane</location>
        <topology evidence="1">Single-pass type I membrane protein</topology>
    </subcellularLocation>
</comment>
<keyword evidence="14" id="KW-0175">Coiled coil</keyword>
<evidence type="ECO:0000256" key="1">
    <source>
        <dbReference type="ARBA" id="ARBA00004352"/>
    </source>
</evidence>
<dbReference type="AlphaFoldDB" id="A0A643CAG5"/>
<evidence type="ECO:0000313" key="18">
    <source>
        <dbReference type="Proteomes" id="UP000437017"/>
    </source>
</evidence>
<evidence type="ECO:0000256" key="3">
    <source>
        <dbReference type="ARBA" id="ARBA00022553"/>
    </source>
</evidence>
<evidence type="ECO:0000256" key="8">
    <source>
        <dbReference type="ARBA" id="ARBA00023157"/>
    </source>
</evidence>
<comment type="function">
    <text evidence="12">Transport of phosphorylated lysosomal enzymes from the Golgi complex and the cell surface to lysosomes. Lysosomal enzymes bearing phosphomannosyl residues bind specifically to mannose-6-phosphate receptors in the Golgi apparatus and the resulting receptor-ligand complex is transported to an acidic prelyosomal compartment where the low pH mediates the dissociation of the complex.</text>
</comment>
<evidence type="ECO:0000256" key="7">
    <source>
        <dbReference type="ARBA" id="ARBA00023136"/>
    </source>
</evidence>
<evidence type="ECO:0000313" key="17">
    <source>
        <dbReference type="EMBL" id="KAB0397102.1"/>
    </source>
</evidence>
<evidence type="ECO:0000256" key="12">
    <source>
        <dbReference type="ARBA" id="ARBA00059814"/>
    </source>
</evidence>
<keyword evidence="10" id="KW-0325">Glycoprotein</keyword>
<evidence type="ECO:0000256" key="6">
    <source>
        <dbReference type="ARBA" id="ARBA00022989"/>
    </source>
</evidence>
<dbReference type="GO" id="GO:0006622">
    <property type="term" value="P:protein targeting to lysosome"/>
    <property type="evidence" value="ECO:0007669"/>
    <property type="project" value="InterPro"/>
</dbReference>
<dbReference type="Pfam" id="PF02157">
    <property type="entry name" value="Man-6-P_recep"/>
    <property type="match status" value="1"/>
</dbReference>
<keyword evidence="3" id="KW-0597">Phosphoprotein</keyword>
<dbReference type="Gene3D" id="2.70.130.10">
    <property type="entry name" value="Mannose-6-phosphate receptor binding domain"/>
    <property type="match status" value="1"/>
</dbReference>
<dbReference type="InterPro" id="IPR000296">
    <property type="entry name" value="Man-6-P_rcpt_cation_dep"/>
</dbReference>
<evidence type="ECO:0000256" key="15">
    <source>
        <dbReference type="SAM" id="Phobius"/>
    </source>
</evidence>
<dbReference type="PANTHER" id="PTHR15071">
    <property type="entry name" value="MANNOSE-6-PHOSPHATE RECEPTOR FAMILY MEMBER"/>
    <property type="match status" value="1"/>
</dbReference>
<dbReference type="PANTHER" id="PTHR15071:SF29">
    <property type="entry name" value="CATION-DEPENDENT MANNOSE-6-PHOSPHATE RECEPTOR"/>
    <property type="match status" value="1"/>
</dbReference>
<proteinExistence type="predicted"/>
<keyword evidence="4 15" id="KW-0812">Transmembrane</keyword>
<evidence type="ECO:0000259" key="16">
    <source>
        <dbReference type="PROSITE" id="PS51914"/>
    </source>
</evidence>
<keyword evidence="7 15" id="KW-0472">Membrane</keyword>